<reference evidence="3" key="1">
    <citation type="journal article" date="2019" name="Int. J. Syst. Evol. Microbiol.">
        <title>The Global Catalogue of Microorganisms (GCM) 10K type strain sequencing project: providing services to taxonomists for standard genome sequencing and annotation.</title>
        <authorList>
            <consortium name="The Broad Institute Genomics Platform"/>
            <consortium name="The Broad Institute Genome Sequencing Center for Infectious Disease"/>
            <person name="Wu L."/>
            <person name="Ma J."/>
        </authorList>
    </citation>
    <scope>NUCLEOTIDE SEQUENCE [LARGE SCALE GENOMIC DNA]</scope>
    <source>
        <strain evidence="3">JCM 17498</strain>
    </source>
</reference>
<evidence type="ECO:0000313" key="2">
    <source>
        <dbReference type="EMBL" id="GAA3697575.1"/>
    </source>
</evidence>
<sequence>MAAASRGERNMGVQDDDAIYGEGHRAGRDGNRLAVDCPYLPGVDLVKRQRWLKGFSDGRLDTPPLPDDSLPTPVPTPHAG</sequence>
<accession>A0ABP7D2X1</accession>
<evidence type="ECO:0000313" key="3">
    <source>
        <dbReference type="Proteomes" id="UP001500523"/>
    </source>
</evidence>
<dbReference type="Proteomes" id="UP001500523">
    <property type="component" value="Unassembled WGS sequence"/>
</dbReference>
<gene>
    <name evidence="2" type="ORF">GCM10022268_05130</name>
</gene>
<organism evidence="2 3">
    <name type="scientific">Sphingomonas cynarae</name>
    <dbReference type="NCBI Taxonomy" id="930197"/>
    <lineage>
        <taxon>Bacteria</taxon>
        <taxon>Pseudomonadati</taxon>
        <taxon>Pseudomonadota</taxon>
        <taxon>Alphaproteobacteria</taxon>
        <taxon>Sphingomonadales</taxon>
        <taxon>Sphingomonadaceae</taxon>
        <taxon>Sphingomonas</taxon>
    </lineage>
</organism>
<feature type="region of interest" description="Disordered" evidence="1">
    <location>
        <begin position="1"/>
        <end position="32"/>
    </location>
</feature>
<comment type="caution">
    <text evidence="2">The sequence shown here is derived from an EMBL/GenBank/DDBJ whole genome shotgun (WGS) entry which is preliminary data.</text>
</comment>
<name>A0ABP7D2X1_9SPHN</name>
<dbReference type="EMBL" id="BAABBF010000001">
    <property type="protein sequence ID" value="GAA3697575.1"/>
    <property type="molecule type" value="Genomic_DNA"/>
</dbReference>
<proteinExistence type="predicted"/>
<evidence type="ECO:0000256" key="1">
    <source>
        <dbReference type="SAM" id="MobiDB-lite"/>
    </source>
</evidence>
<evidence type="ECO:0008006" key="4">
    <source>
        <dbReference type="Google" id="ProtNLM"/>
    </source>
</evidence>
<feature type="region of interest" description="Disordered" evidence="1">
    <location>
        <begin position="55"/>
        <end position="80"/>
    </location>
</feature>
<feature type="compositionally biased region" description="Basic and acidic residues" evidence="1">
    <location>
        <begin position="22"/>
        <end position="31"/>
    </location>
</feature>
<protein>
    <recommendedName>
        <fullName evidence="4">Ribosome modulation factor</fullName>
    </recommendedName>
</protein>
<keyword evidence="3" id="KW-1185">Reference proteome</keyword>